<feature type="domain" description="M23ase beta-sheet core" evidence="2">
    <location>
        <begin position="337"/>
        <end position="433"/>
    </location>
</feature>
<dbReference type="InterPro" id="IPR016047">
    <property type="entry name" value="M23ase_b-sheet_dom"/>
</dbReference>
<reference evidence="3 4" key="1">
    <citation type="submission" date="2023-06" db="EMBL/GenBank/DDBJ databases">
        <title>Microbacterium sp. nov., isolated from a waste landfill.</title>
        <authorList>
            <person name="Wen W."/>
        </authorList>
    </citation>
    <scope>NUCLEOTIDE SEQUENCE [LARGE SCALE GENOMIC DNA]</scope>
    <source>
        <strain evidence="3 4">ASV49</strain>
    </source>
</reference>
<protein>
    <submittedName>
        <fullName evidence="3">M23 family metallopeptidase</fullName>
        <ecNumber evidence="3">3.4.-.-</ecNumber>
    </submittedName>
</protein>
<dbReference type="EMBL" id="JASXSZ010000001">
    <property type="protein sequence ID" value="MDL9978240.1"/>
    <property type="molecule type" value="Genomic_DNA"/>
</dbReference>
<keyword evidence="3" id="KW-0378">Hydrolase</keyword>
<keyword evidence="4" id="KW-1185">Reference proteome</keyword>
<dbReference type="RefSeq" id="WP_286286469.1">
    <property type="nucleotide sequence ID" value="NZ_JASXSZ010000001.1"/>
</dbReference>
<evidence type="ECO:0000313" key="4">
    <source>
        <dbReference type="Proteomes" id="UP001235064"/>
    </source>
</evidence>
<dbReference type="CDD" id="cd12797">
    <property type="entry name" value="M23_peptidase"/>
    <property type="match status" value="1"/>
</dbReference>
<evidence type="ECO:0000313" key="3">
    <source>
        <dbReference type="EMBL" id="MDL9978240.1"/>
    </source>
</evidence>
<dbReference type="PANTHER" id="PTHR21666:SF270">
    <property type="entry name" value="MUREIN HYDROLASE ACTIVATOR ENVC"/>
    <property type="match status" value="1"/>
</dbReference>
<dbReference type="EC" id="3.4.-.-" evidence="3"/>
<feature type="coiled-coil region" evidence="1">
    <location>
        <begin position="200"/>
        <end position="266"/>
    </location>
</feature>
<organism evidence="3 4">
    <name type="scientific">Microbacterium candidum</name>
    <dbReference type="NCBI Taxonomy" id="3041922"/>
    <lineage>
        <taxon>Bacteria</taxon>
        <taxon>Bacillati</taxon>
        <taxon>Actinomycetota</taxon>
        <taxon>Actinomycetes</taxon>
        <taxon>Micrococcales</taxon>
        <taxon>Microbacteriaceae</taxon>
        <taxon>Microbacterium</taxon>
    </lineage>
</organism>
<dbReference type="Proteomes" id="UP001235064">
    <property type="component" value="Unassembled WGS sequence"/>
</dbReference>
<evidence type="ECO:0000259" key="2">
    <source>
        <dbReference type="Pfam" id="PF01551"/>
    </source>
</evidence>
<sequence>MPTDDLVTDETNAEDCDCAPTARERRALWGPMSRRAALGAGILGIAAFAAATGGGAVPRAWADAYPSWDDVQRAKANQAAAGAEVTRIQGLIQGMQADLAAKQAAAQQAGDEYFTAQQNYYEAAQRADLLQQQADGEETKAKEAADHAGRVAAQLYRNGGDSTAMQLFLSGSAASADTILAKLGTMDKLLERNQDVYANAVTARDSAKNLSAQAKAARDERDRLQQVAQQKMLAAQAASDAAQAALTAQSQHLDDLNAQLAALQDTTAKTVAGYQAGVEARRLAEIKRQQELAAEAAAGGSGKVTASGWCRPTGGPETSGFGPRSVQCGNGYCATSYHYGVDLAPGCGYPIVAAASGTVVYAGDNGGYGNYVQIDHGGGIETGYGHIVNGGIQVRYGQRVSVGQVIAYVGNTGHSFGCHLHYEVHVNGRPVNPVPFMRDRGISV</sequence>
<dbReference type="GO" id="GO:0016787">
    <property type="term" value="F:hydrolase activity"/>
    <property type="evidence" value="ECO:0007669"/>
    <property type="project" value="UniProtKB-KW"/>
</dbReference>
<gene>
    <name evidence="3" type="ORF">QSV35_02755</name>
</gene>
<dbReference type="PROSITE" id="PS51318">
    <property type="entry name" value="TAT"/>
    <property type="match status" value="1"/>
</dbReference>
<comment type="caution">
    <text evidence="3">The sequence shown here is derived from an EMBL/GenBank/DDBJ whole genome shotgun (WGS) entry which is preliminary data.</text>
</comment>
<proteinExistence type="predicted"/>
<accession>A0ABT7MUX8</accession>
<dbReference type="SUPFAM" id="SSF51261">
    <property type="entry name" value="Duplicated hybrid motif"/>
    <property type="match status" value="1"/>
</dbReference>
<name>A0ABT7MUX8_9MICO</name>
<dbReference type="InterPro" id="IPR050570">
    <property type="entry name" value="Cell_wall_metabolism_enzyme"/>
</dbReference>
<dbReference type="PANTHER" id="PTHR21666">
    <property type="entry name" value="PEPTIDASE-RELATED"/>
    <property type="match status" value="1"/>
</dbReference>
<keyword evidence="1" id="KW-0175">Coiled coil</keyword>
<evidence type="ECO:0000256" key="1">
    <source>
        <dbReference type="SAM" id="Coils"/>
    </source>
</evidence>
<dbReference type="Pfam" id="PF01551">
    <property type="entry name" value="Peptidase_M23"/>
    <property type="match status" value="1"/>
</dbReference>
<dbReference type="Gene3D" id="2.70.70.10">
    <property type="entry name" value="Glucose Permease (Domain IIA)"/>
    <property type="match status" value="1"/>
</dbReference>
<dbReference type="InterPro" id="IPR011055">
    <property type="entry name" value="Dup_hybrid_motif"/>
</dbReference>
<dbReference type="InterPro" id="IPR006311">
    <property type="entry name" value="TAT_signal"/>
</dbReference>